<name>A0A4C1V4D2_EUMVA</name>
<evidence type="ECO:0000256" key="1">
    <source>
        <dbReference type="SAM" id="MobiDB-lite"/>
    </source>
</evidence>
<dbReference type="EMBL" id="BGZK01000269">
    <property type="protein sequence ID" value="GBP33127.1"/>
    <property type="molecule type" value="Genomic_DNA"/>
</dbReference>
<feature type="region of interest" description="Disordered" evidence="1">
    <location>
        <begin position="104"/>
        <end position="126"/>
    </location>
</feature>
<feature type="compositionally biased region" description="Basic residues" evidence="1">
    <location>
        <begin position="62"/>
        <end position="74"/>
    </location>
</feature>
<keyword evidence="3" id="KW-1185">Reference proteome</keyword>
<dbReference type="Proteomes" id="UP000299102">
    <property type="component" value="Unassembled WGS sequence"/>
</dbReference>
<dbReference type="AlphaFoldDB" id="A0A4C1V4D2"/>
<comment type="caution">
    <text evidence="2">The sequence shown here is derived from an EMBL/GenBank/DDBJ whole genome shotgun (WGS) entry which is preliminary data.</text>
</comment>
<evidence type="ECO:0000313" key="3">
    <source>
        <dbReference type="Proteomes" id="UP000299102"/>
    </source>
</evidence>
<reference evidence="2 3" key="1">
    <citation type="journal article" date="2019" name="Commun. Biol.">
        <title>The bagworm genome reveals a unique fibroin gene that provides high tensile strength.</title>
        <authorList>
            <person name="Kono N."/>
            <person name="Nakamura H."/>
            <person name="Ohtoshi R."/>
            <person name="Tomita M."/>
            <person name="Numata K."/>
            <person name="Arakawa K."/>
        </authorList>
    </citation>
    <scope>NUCLEOTIDE SEQUENCE [LARGE SCALE GENOMIC DNA]</scope>
</reference>
<accession>A0A4C1V4D2</accession>
<gene>
    <name evidence="2" type="ORF">EVAR_18608_1</name>
</gene>
<evidence type="ECO:0000313" key="2">
    <source>
        <dbReference type="EMBL" id="GBP33127.1"/>
    </source>
</evidence>
<protein>
    <submittedName>
        <fullName evidence="2">Uncharacterized protein</fullName>
    </submittedName>
</protein>
<proteinExistence type="predicted"/>
<sequence length="126" mass="14893">MAALDINIQNGRWDALRGEKHTYKEEKKFHFFESVSRRQKRNKNPLVLRHKPYVARGDCHARGKGRGRKKRSRLRSGGSWRIIVRPLDDERRKRHRRLVKRRLGPGWPTETAGLRRSITDRSDGCV</sequence>
<feature type="compositionally biased region" description="Basic and acidic residues" evidence="1">
    <location>
        <begin position="117"/>
        <end position="126"/>
    </location>
</feature>
<organism evidence="2 3">
    <name type="scientific">Eumeta variegata</name>
    <name type="common">Bagworm moth</name>
    <name type="synonym">Eumeta japonica</name>
    <dbReference type="NCBI Taxonomy" id="151549"/>
    <lineage>
        <taxon>Eukaryota</taxon>
        <taxon>Metazoa</taxon>
        <taxon>Ecdysozoa</taxon>
        <taxon>Arthropoda</taxon>
        <taxon>Hexapoda</taxon>
        <taxon>Insecta</taxon>
        <taxon>Pterygota</taxon>
        <taxon>Neoptera</taxon>
        <taxon>Endopterygota</taxon>
        <taxon>Lepidoptera</taxon>
        <taxon>Glossata</taxon>
        <taxon>Ditrysia</taxon>
        <taxon>Tineoidea</taxon>
        <taxon>Psychidae</taxon>
        <taxon>Oiketicinae</taxon>
        <taxon>Eumeta</taxon>
    </lineage>
</organism>
<feature type="region of interest" description="Disordered" evidence="1">
    <location>
        <begin position="57"/>
        <end position="77"/>
    </location>
</feature>